<comment type="cofactor">
    <cofactor evidence="2">
        <name>[4Fe-4S] cluster</name>
        <dbReference type="ChEBI" id="CHEBI:49883"/>
    </cofactor>
</comment>
<evidence type="ECO:0000256" key="14">
    <source>
        <dbReference type="ARBA" id="ARBA00024827"/>
    </source>
</evidence>
<gene>
    <name evidence="19" type="ORF">GCM10009809_09540</name>
</gene>
<dbReference type="Pfam" id="PF02518">
    <property type="entry name" value="HATPase_c"/>
    <property type="match status" value="1"/>
</dbReference>
<accession>A0ABN2J0D7</accession>
<feature type="region of interest" description="Disordered" evidence="16">
    <location>
        <begin position="1"/>
        <end position="26"/>
    </location>
</feature>
<keyword evidence="6" id="KW-0004">4Fe-4S</keyword>
<evidence type="ECO:0000313" key="20">
    <source>
        <dbReference type="Proteomes" id="UP001501138"/>
    </source>
</evidence>
<evidence type="ECO:0000313" key="19">
    <source>
        <dbReference type="EMBL" id="GAA1715483.1"/>
    </source>
</evidence>
<dbReference type="PIRSF" id="PIRSF037434">
    <property type="entry name" value="STHK_ChrS"/>
    <property type="match status" value="1"/>
</dbReference>
<dbReference type="Pfam" id="PF07730">
    <property type="entry name" value="HisKA_3"/>
    <property type="match status" value="1"/>
</dbReference>
<dbReference type="InterPro" id="IPR005467">
    <property type="entry name" value="His_kinase_dom"/>
</dbReference>
<keyword evidence="17" id="KW-1133">Transmembrane helix</keyword>
<dbReference type="PANTHER" id="PTHR24421">
    <property type="entry name" value="NITRATE/NITRITE SENSOR PROTEIN NARX-RELATED"/>
    <property type="match status" value="1"/>
</dbReference>
<evidence type="ECO:0000256" key="11">
    <source>
        <dbReference type="ARBA" id="ARBA00023004"/>
    </source>
</evidence>
<evidence type="ECO:0000256" key="4">
    <source>
        <dbReference type="ARBA" id="ARBA00012438"/>
    </source>
</evidence>
<reference evidence="19 20" key="1">
    <citation type="journal article" date="2019" name="Int. J. Syst. Evol. Microbiol.">
        <title>The Global Catalogue of Microorganisms (GCM) 10K type strain sequencing project: providing services to taxonomists for standard genome sequencing and annotation.</title>
        <authorList>
            <consortium name="The Broad Institute Genomics Platform"/>
            <consortium name="The Broad Institute Genome Sequencing Center for Infectious Disease"/>
            <person name="Wu L."/>
            <person name="Ma J."/>
        </authorList>
    </citation>
    <scope>NUCLEOTIDE SEQUENCE [LARGE SCALE GENOMIC DNA]</scope>
    <source>
        <strain evidence="19 20">JCM 15589</strain>
    </source>
</reference>
<dbReference type="SUPFAM" id="SSF55874">
    <property type="entry name" value="ATPase domain of HSP90 chaperone/DNA topoisomerase II/histidine kinase"/>
    <property type="match status" value="1"/>
</dbReference>
<dbReference type="GO" id="GO:0016301">
    <property type="term" value="F:kinase activity"/>
    <property type="evidence" value="ECO:0007669"/>
    <property type="project" value="UniProtKB-KW"/>
</dbReference>
<protein>
    <recommendedName>
        <fullName evidence="5">Oxygen sensor histidine kinase NreB</fullName>
        <ecNumber evidence="4">2.7.13.3</ecNumber>
    </recommendedName>
    <alternativeName>
        <fullName evidence="15">Nitrogen regulation protein B</fullName>
    </alternativeName>
</protein>
<dbReference type="InterPro" id="IPR017205">
    <property type="entry name" value="Sig_transdc_His_kinase_ChrS"/>
</dbReference>
<evidence type="ECO:0000256" key="3">
    <source>
        <dbReference type="ARBA" id="ARBA00004496"/>
    </source>
</evidence>
<dbReference type="InterPro" id="IPR036890">
    <property type="entry name" value="HATPase_C_sf"/>
</dbReference>
<evidence type="ECO:0000256" key="10">
    <source>
        <dbReference type="ARBA" id="ARBA00022777"/>
    </source>
</evidence>
<dbReference type="Proteomes" id="UP001501138">
    <property type="component" value="Unassembled WGS sequence"/>
</dbReference>
<keyword evidence="9" id="KW-0479">Metal-binding</keyword>
<keyword evidence="13" id="KW-0411">Iron-sulfur</keyword>
<dbReference type="PROSITE" id="PS50109">
    <property type="entry name" value="HIS_KIN"/>
    <property type="match status" value="1"/>
</dbReference>
<proteinExistence type="predicted"/>
<dbReference type="InterPro" id="IPR011712">
    <property type="entry name" value="Sig_transdc_His_kin_sub3_dim/P"/>
</dbReference>
<keyword evidence="10 19" id="KW-0418">Kinase</keyword>
<dbReference type="EC" id="2.7.13.3" evidence="4"/>
<keyword evidence="20" id="KW-1185">Reference proteome</keyword>
<evidence type="ECO:0000256" key="2">
    <source>
        <dbReference type="ARBA" id="ARBA00001966"/>
    </source>
</evidence>
<comment type="function">
    <text evidence="14">Member of the two-component regulatory system NreB/NreC involved in the control of dissimilatory nitrate/nitrite reduction in response to oxygen. NreB functions as a direct oxygen sensor histidine kinase which is autophosphorylated, in the absence of oxygen, probably at the conserved histidine residue, and transfers its phosphate group probably to a conserved aspartate residue of NreC. NreB/NreC activates the expression of the nitrate (narGHJI) and nitrite (nir) reductase operons, as well as the putative nitrate transporter gene narT.</text>
</comment>
<keyword evidence="12" id="KW-0902">Two-component regulatory system</keyword>
<sequence>MTTADGRGRGGGGGGEDEDPGHPDDVAWHATVDQWDRQVPWWDAGLVAIVLLTAVALPLGDVRGRELWIAYGAMAAILLAYAVWGARAARTRDQRRALVYVVVLIVGTSVAVAQAGSATFLLFAAFAQLWMLLEPPRHAVVASCALAVATSFAVAAQGGFDVPTLLEAIPEMGVALAFSVLLGLWFASTMRLSEERARLLHELRATQTRLAESHHAAGVTAERERIAREIHDTLAQGFTSVVTQSQAAEAALGRGEPGQARERLHLIEQTARDNLAEARALVAAFAPVGLQGSTLAEALRRLADRFTAETGTSVLLDVTDAALARTRAGGAARDAAADVVVLRAAQEALANVRRHAGAHAVTIRLDVRGDTADAGIRLEVTDDGRGLPPDHAEGIGLAGMRERVRAAGGTLDVGPAGGGGTRVAVRLPDGDPS</sequence>
<evidence type="ECO:0000256" key="17">
    <source>
        <dbReference type="SAM" id="Phobius"/>
    </source>
</evidence>
<name>A0ABN2J0D7_9MICO</name>
<comment type="subcellular location">
    <subcellularLocation>
        <location evidence="3">Cytoplasm</location>
    </subcellularLocation>
</comment>
<evidence type="ECO:0000256" key="5">
    <source>
        <dbReference type="ARBA" id="ARBA00017322"/>
    </source>
</evidence>
<dbReference type="Gene3D" id="3.30.565.10">
    <property type="entry name" value="Histidine kinase-like ATPase, C-terminal domain"/>
    <property type="match status" value="1"/>
</dbReference>
<dbReference type="InterPro" id="IPR003594">
    <property type="entry name" value="HATPase_dom"/>
</dbReference>
<evidence type="ECO:0000256" key="16">
    <source>
        <dbReference type="SAM" id="MobiDB-lite"/>
    </source>
</evidence>
<feature type="domain" description="Histidine kinase" evidence="18">
    <location>
        <begin position="341"/>
        <end position="431"/>
    </location>
</feature>
<evidence type="ECO:0000256" key="13">
    <source>
        <dbReference type="ARBA" id="ARBA00023014"/>
    </source>
</evidence>
<dbReference type="Gene3D" id="1.20.5.1930">
    <property type="match status" value="1"/>
</dbReference>
<keyword evidence="17" id="KW-0472">Membrane</keyword>
<comment type="catalytic activity">
    <reaction evidence="1">
        <text>ATP + protein L-histidine = ADP + protein N-phospho-L-histidine.</text>
        <dbReference type="EC" id="2.7.13.3"/>
    </reaction>
</comment>
<feature type="transmembrane region" description="Helical" evidence="17">
    <location>
        <begin position="41"/>
        <end position="60"/>
    </location>
</feature>
<evidence type="ECO:0000256" key="7">
    <source>
        <dbReference type="ARBA" id="ARBA00022490"/>
    </source>
</evidence>
<evidence type="ECO:0000256" key="12">
    <source>
        <dbReference type="ARBA" id="ARBA00023012"/>
    </source>
</evidence>
<evidence type="ECO:0000256" key="8">
    <source>
        <dbReference type="ARBA" id="ARBA00022679"/>
    </source>
</evidence>
<dbReference type="EMBL" id="BAAAPM010000003">
    <property type="protein sequence ID" value="GAA1715483.1"/>
    <property type="molecule type" value="Genomic_DNA"/>
</dbReference>
<evidence type="ECO:0000256" key="15">
    <source>
        <dbReference type="ARBA" id="ARBA00030800"/>
    </source>
</evidence>
<dbReference type="InterPro" id="IPR004358">
    <property type="entry name" value="Sig_transdc_His_kin-like_C"/>
</dbReference>
<keyword evidence="7" id="KW-0963">Cytoplasm</keyword>
<dbReference type="CDD" id="cd16917">
    <property type="entry name" value="HATPase_UhpB-NarQ-NarX-like"/>
    <property type="match status" value="1"/>
</dbReference>
<evidence type="ECO:0000259" key="18">
    <source>
        <dbReference type="PROSITE" id="PS50109"/>
    </source>
</evidence>
<dbReference type="RefSeq" id="WP_344246185.1">
    <property type="nucleotide sequence ID" value="NZ_BAAAPM010000003.1"/>
</dbReference>
<dbReference type="PRINTS" id="PR00344">
    <property type="entry name" value="BCTRLSENSOR"/>
</dbReference>
<dbReference type="SMART" id="SM00387">
    <property type="entry name" value="HATPase_c"/>
    <property type="match status" value="1"/>
</dbReference>
<keyword evidence="17" id="KW-0812">Transmembrane</keyword>
<organism evidence="19 20">
    <name type="scientific">Isoptericola hypogeus</name>
    <dbReference type="NCBI Taxonomy" id="300179"/>
    <lineage>
        <taxon>Bacteria</taxon>
        <taxon>Bacillati</taxon>
        <taxon>Actinomycetota</taxon>
        <taxon>Actinomycetes</taxon>
        <taxon>Micrococcales</taxon>
        <taxon>Promicromonosporaceae</taxon>
        <taxon>Isoptericola</taxon>
    </lineage>
</organism>
<feature type="transmembrane region" description="Helical" evidence="17">
    <location>
        <begin position="67"/>
        <end position="86"/>
    </location>
</feature>
<evidence type="ECO:0000256" key="1">
    <source>
        <dbReference type="ARBA" id="ARBA00000085"/>
    </source>
</evidence>
<evidence type="ECO:0000256" key="6">
    <source>
        <dbReference type="ARBA" id="ARBA00022485"/>
    </source>
</evidence>
<evidence type="ECO:0000256" key="9">
    <source>
        <dbReference type="ARBA" id="ARBA00022723"/>
    </source>
</evidence>
<feature type="transmembrane region" description="Helical" evidence="17">
    <location>
        <begin position="139"/>
        <end position="160"/>
    </location>
</feature>
<keyword evidence="11" id="KW-0408">Iron</keyword>
<keyword evidence="8" id="KW-0808">Transferase</keyword>
<comment type="caution">
    <text evidence="19">The sequence shown here is derived from an EMBL/GenBank/DDBJ whole genome shotgun (WGS) entry which is preliminary data.</text>
</comment>
<feature type="transmembrane region" description="Helical" evidence="17">
    <location>
        <begin position="172"/>
        <end position="190"/>
    </location>
</feature>
<feature type="transmembrane region" description="Helical" evidence="17">
    <location>
        <begin position="98"/>
        <end position="127"/>
    </location>
</feature>
<dbReference type="InterPro" id="IPR050482">
    <property type="entry name" value="Sensor_HK_TwoCompSys"/>
</dbReference>